<evidence type="ECO:0000313" key="2">
    <source>
        <dbReference type="Proteomes" id="UP001552299"/>
    </source>
</evidence>
<proteinExistence type="predicted"/>
<dbReference type="EMBL" id="JANQDX010000006">
    <property type="protein sequence ID" value="KAL0923204.1"/>
    <property type="molecule type" value="Genomic_DNA"/>
</dbReference>
<organism evidence="1 2">
    <name type="scientific">Dendrobium thyrsiflorum</name>
    <name type="common">Pinecone-like raceme dendrobium</name>
    <name type="synonym">Orchid</name>
    <dbReference type="NCBI Taxonomy" id="117978"/>
    <lineage>
        <taxon>Eukaryota</taxon>
        <taxon>Viridiplantae</taxon>
        <taxon>Streptophyta</taxon>
        <taxon>Embryophyta</taxon>
        <taxon>Tracheophyta</taxon>
        <taxon>Spermatophyta</taxon>
        <taxon>Magnoliopsida</taxon>
        <taxon>Liliopsida</taxon>
        <taxon>Asparagales</taxon>
        <taxon>Orchidaceae</taxon>
        <taxon>Epidendroideae</taxon>
        <taxon>Malaxideae</taxon>
        <taxon>Dendrobiinae</taxon>
        <taxon>Dendrobium</taxon>
    </lineage>
</organism>
<reference evidence="1 2" key="1">
    <citation type="journal article" date="2024" name="Plant Biotechnol. J.">
        <title>Dendrobium thyrsiflorum genome and its molecular insights into genes involved in important horticultural traits.</title>
        <authorList>
            <person name="Chen B."/>
            <person name="Wang J.Y."/>
            <person name="Zheng P.J."/>
            <person name="Li K.L."/>
            <person name="Liang Y.M."/>
            <person name="Chen X.F."/>
            <person name="Zhang C."/>
            <person name="Zhao X."/>
            <person name="He X."/>
            <person name="Zhang G.Q."/>
            <person name="Liu Z.J."/>
            <person name="Xu Q."/>
        </authorList>
    </citation>
    <scope>NUCLEOTIDE SEQUENCE [LARGE SCALE GENOMIC DNA]</scope>
    <source>
        <strain evidence="1">GZMU011</strain>
    </source>
</reference>
<dbReference type="AlphaFoldDB" id="A0ABD0VDV5"/>
<sequence>MVGEWMMNSIKIPWFRRPRTSWSLVYLVRGGSRLNFTEGSLLAAIDCIVQGYLVDLGSKPPSSEGLSYNRLPVMSFGGKTAITFDVQINVQIKSSAVQKEEFGRMQLHGSRQRKVQRLRVKVGKARGMSGSGSGGRRSVVTHRTVAGEMEKLVMG</sequence>
<name>A0ABD0VDV5_DENTH</name>
<gene>
    <name evidence="1" type="ORF">M5K25_007249</name>
</gene>
<accession>A0ABD0VDV5</accession>
<protein>
    <submittedName>
        <fullName evidence="1">Uncharacterized protein</fullName>
    </submittedName>
</protein>
<comment type="caution">
    <text evidence="1">The sequence shown here is derived from an EMBL/GenBank/DDBJ whole genome shotgun (WGS) entry which is preliminary data.</text>
</comment>
<keyword evidence="2" id="KW-1185">Reference proteome</keyword>
<dbReference type="Proteomes" id="UP001552299">
    <property type="component" value="Unassembled WGS sequence"/>
</dbReference>
<evidence type="ECO:0000313" key="1">
    <source>
        <dbReference type="EMBL" id="KAL0923204.1"/>
    </source>
</evidence>